<dbReference type="AlphaFoldDB" id="A0A949X430"/>
<evidence type="ECO:0000259" key="1">
    <source>
        <dbReference type="Pfam" id="PF01420"/>
    </source>
</evidence>
<feature type="domain" description="Type I restriction modification DNA specificity" evidence="1">
    <location>
        <begin position="235"/>
        <end position="394"/>
    </location>
</feature>
<protein>
    <submittedName>
        <fullName evidence="2">Restriction endonuclease subunit S</fullName>
    </submittedName>
</protein>
<dbReference type="PANTHER" id="PTHR30408">
    <property type="entry name" value="TYPE-1 RESTRICTION ENZYME ECOKI SPECIFICITY PROTEIN"/>
    <property type="match status" value="1"/>
</dbReference>
<dbReference type="Pfam" id="PF01420">
    <property type="entry name" value="Methylase_S"/>
    <property type="match status" value="2"/>
</dbReference>
<gene>
    <name evidence="2" type="ORF">I6U48_22740</name>
</gene>
<dbReference type="EMBL" id="JAEEGC010000134">
    <property type="protein sequence ID" value="MBV7275719.1"/>
    <property type="molecule type" value="Genomic_DNA"/>
</dbReference>
<dbReference type="InterPro" id="IPR052021">
    <property type="entry name" value="Type-I_RS_S_subunit"/>
</dbReference>
<organism evidence="2 3">
    <name type="scientific">Clostridium thailandense</name>
    <dbReference type="NCBI Taxonomy" id="2794346"/>
    <lineage>
        <taxon>Bacteria</taxon>
        <taxon>Bacillati</taxon>
        <taxon>Bacillota</taxon>
        <taxon>Clostridia</taxon>
        <taxon>Eubacteriales</taxon>
        <taxon>Clostridiaceae</taxon>
        <taxon>Clostridium</taxon>
    </lineage>
</organism>
<dbReference type="PANTHER" id="PTHR30408:SF12">
    <property type="entry name" value="TYPE I RESTRICTION ENZYME MJAVIII SPECIFICITY SUBUNIT"/>
    <property type="match status" value="1"/>
</dbReference>
<reference evidence="2" key="1">
    <citation type="submission" date="2020-12" db="EMBL/GenBank/DDBJ databases">
        <title>Clostridium thailandense sp. nov., a novel acetogenic bacterium isolated from peat land soil in Thailand.</title>
        <authorList>
            <person name="Chaikitkaew S."/>
            <person name="Birkeland N.K."/>
        </authorList>
    </citation>
    <scope>NUCLEOTIDE SEQUENCE</scope>
    <source>
        <strain evidence="2">PL3</strain>
    </source>
</reference>
<evidence type="ECO:0000313" key="2">
    <source>
        <dbReference type="EMBL" id="MBV7275719.1"/>
    </source>
</evidence>
<keyword evidence="2" id="KW-0255">Endonuclease</keyword>
<dbReference type="RefSeq" id="WP_218322770.1">
    <property type="nucleotide sequence ID" value="NZ_JAEEGC010000134.1"/>
</dbReference>
<keyword evidence="2" id="KW-0378">Hydrolase</keyword>
<name>A0A949X430_9CLOT</name>
<proteinExistence type="predicted"/>
<feature type="domain" description="Type I restriction modification DNA specificity" evidence="1">
    <location>
        <begin position="20"/>
        <end position="205"/>
    </location>
</feature>
<evidence type="ECO:0000313" key="3">
    <source>
        <dbReference type="Proteomes" id="UP000694308"/>
    </source>
</evidence>
<dbReference type="GO" id="GO:0003677">
    <property type="term" value="F:DNA binding"/>
    <property type="evidence" value="ECO:0007669"/>
    <property type="project" value="InterPro"/>
</dbReference>
<sequence length="406" mass="47084">MSENKKNVPKRRFKEFENAEAWEQCKLNEIADVLDGDRGNNYPNGNEFQEIGHTLFLSASNVTTNGFMFDDTQYITEEKSNSMGNGKLLLNDIVLTSRGSIGHIAWYNKAIQQQVPFARINSGMLILRSKDFVMPCFVAQFLKSPLGKKQIDLISFGSAQPQLTKKDVSNYVVSIPSDSNEQRKLGVFFDNIDNLITLHQCKLEKMKALKKAYLMEMFPDERGCKPKLRFAGFTDDWEQRKVKDICSISTGKSNTQDKIENGEYPFYVRSPIIERSNRYLYDEEAVLTVGDGVGTGKVFHYVKGKYDLHQRVYRMFDFYNGVSGKYFYYYFSTHFYKRVMSMTAKTSVDSVRYEMISEMDIKYPSEQEQHQIVNVLEHLGDLITIHQRKLEKLQNIKKAYLNEMFI</sequence>
<keyword evidence="2" id="KW-0540">Nuclease</keyword>
<dbReference type="GO" id="GO:0004519">
    <property type="term" value="F:endonuclease activity"/>
    <property type="evidence" value="ECO:0007669"/>
    <property type="project" value="UniProtKB-KW"/>
</dbReference>
<dbReference type="InterPro" id="IPR000055">
    <property type="entry name" value="Restrct_endonuc_typeI_TRD"/>
</dbReference>
<accession>A0A949X430</accession>
<keyword evidence="3" id="KW-1185">Reference proteome</keyword>
<dbReference type="Proteomes" id="UP000694308">
    <property type="component" value="Unassembled WGS sequence"/>
</dbReference>
<comment type="caution">
    <text evidence="2">The sequence shown here is derived from an EMBL/GenBank/DDBJ whole genome shotgun (WGS) entry which is preliminary data.</text>
</comment>